<keyword evidence="3" id="KW-1185">Reference proteome</keyword>
<feature type="compositionally biased region" description="Basic and acidic residues" evidence="1">
    <location>
        <begin position="86"/>
        <end position="99"/>
    </location>
</feature>
<feature type="region of interest" description="Disordered" evidence="1">
    <location>
        <begin position="1"/>
        <end position="68"/>
    </location>
</feature>
<dbReference type="EMBL" id="QGMH01000029">
    <property type="protein sequence ID" value="TVY28598.1"/>
    <property type="molecule type" value="Genomic_DNA"/>
</dbReference>
<evidence type="ECO:0000256" key="1">
    <source>
        <dbReference type="SAM" id="MobiDB-lite"/>
    </source>
</evidence>
<dbReference type="OrthoDB" id="3562065at2759"/>
<dbReference type="Proteomes" id="UP000431533">
    <property type="component" value="Unassembled WGS sequence"/>
</dbReference>
<protein>
    <submittedName>
        <fullName evidence="2">Uncharacterized protein</fullName>
    </submittedName>
</protein>
<organism evidence="2 3">
    <name type="scientific">Lachnellula hyalina</name>
    <dbReference type="NCBI Taxonomy" id="1316788"/>
    <lineage>
        <taxon>Eukaryota</taxon>
        <taxon>Fungi</taxon>
        <taxon>Dikarya</taxon>
        <taxon>Ascomycota</taxon>
        <taxon>Pezizomycotina</taxon>
        <taxon>Leotiomycetes</taxon>
        <taxon>Helotiales</taxon>
        <taxon>Lachnaceae</taxon>
        <taxon>Lachnellula</taxon>
    </lineage>
</organism>
<proteinExistence type="predicted"/>
<accession>A0A8H8R596</accession>
<feature type="region of interest" description="Disordered" evidence="1">
    <location>
        <begin position="86"/>
        <end position="107"/>
    </location>
</feature>
<gene>
    <name evidence="2" type="ORF">LHYA1_G001982</name>
</gene>
<name>A0A8H8R596_9HELO</name>
<dbReference type="AlphaFoldDB" id="A0A8H8R596"/>
<sequence>MSAQYSSSSSSSASSHHHQSQNQQYYLLATSTSTSNATSTSTSTSSNTTSSGNATKEIERSWTTPYAIEDEDLVFDGKPLNMLYEENRECETRDKGEKRGRGRSRKK</sequence>
<feature type="compositionally biased region" description="Low complexity" evidence="1">
    <location>
        <begin position="1"/>
        <end position="55"/>
    </location>
</feature>
<reference evidence="2 3" key="1">
    <citation type="submission" date="2018-05" db="EMBL/GenBank/DDBJ databases">
        <title>Genome sequencing and assembly of the regulated plant pathogen Lachnellula willkommii and related sister species for the development of diagnostic species identification markers.</title>
        <authorList>
            <person name="Giroux E."/>
            <person name="Bilodeau G."/>
        </authorList>
    </citation>
    <scope>NUCLEOTIDE SEQUENCE [LARGE SCALE GENOMIC DNA]</scope>
    <source>
        <strain evidence="2 3">CBS 185.66</strain>
    </source>
</reference>
<dbReference type="RefSeq" id="XP_031007386.1">
    <property type="nucleotide sequence ID" value="XM_031146960.1"/>
</dbReference>
<evidence type="ECO:0000313" key="2">
    <source>
        <dbReference type="EMBL" id="TVY28598.1"/>
    </source>
</evidence>
<evidence type="ECO:0000313" key="3">
    <source>
        <dbReference type="Proteomes" id="UP000431533"/>
    </source>
</evidence>
<comment type="caution">
    <text evidence="2">The sequence shown here is derived from an EMBL/GenBank/DDBJ whole genome shotgun (WGS) entry which is preliminary data.</text>
</comment>
<dbReference type="GeneID" id="41982180"/>